<evidence type="ECO:0000256" key="3">
    <source>
        <dbReference type="ARBA" id="ARBA00022603"/>
    </source>
</evidence>
<keyword evidence="9" id="KW-1185">Reference proteome</keyword>
<dbReference type="EC" id="2.1.1.33" evidence="7"/>
<dbReference type="PROSITE" id="PS51625">
    <property type="entry name" value="SAM_MT_TRMB"/>
    <property type="match status" value="1"/>
</dbReference>
<comment type="function">
    <text evidence="2 7">Catalyzes the formation of N(7)-methylguanine at position 46 (m7G46) in tRNA.</text>
</comment>
<accession>A0A0J8D5H6</accession>
<evidence type="ECO:0000256" key="7">
    <source>
        <dbReference type="HAMAP-Rule" id="MF_01057"/>
    </source>
</evidence>
<proteinExistence type="inferred from homology"/>
<feature type="binding site" evidence="7">
    <location>
        <position position="103"/>
    </location>
    <ligand>
        <name>S-adenosyl-L-methionine</name>
        <dbReference type="ChEBI" id="CHEBI:59789"/>
    </ligand>
</feature>
<dbReference type="Proteomes" id="UP000036756">
    <property type="component" value="Unassembled WGS sequence"/>
</dbReference>
<dbReference type="UniPathway" id="UPA00989"/>
<dbReference type="RefSeq" id="WP_048571463.1">
    <property type="nucleotide sequence ID" value="NZ_LFVU01000028.1"/>
</dbReference>
<feature type="binding site" evidence="7">
    <location>
        <position position="161"/>
    </location>
    <ligand>
        <name>substrate</name>
    </ligand>
</feature>
<dbReference type="Gene3D" id="3.40.50.150">
    <property type="entry name" value="Vaccinia Virus protein VP39"/>
    <property type="match status" value="1"/>
</dbReference>
<feature type="region of interest" description="Interaction with RNA" evidence="7">
    <location>
        <begin position="131"/>
        <end position="136"/>
    </location>
</feature>
<keyword evidence="4 7" id="KW-0808">Transferase</keyword>
<organism evidence="8 9">
    <name type="scientific">Clostridium cylindrosporum DSM 605</name>
    <dbReference type="NCBI Taxonomy" id="1121307"/>
    <lineage>
        <taxon>Bacteria</taxon>
        <taxon>Bacillati</taxon>
        <taxon>Bacillota</taxon>
        <taxon>Clostridia</taxon>
        <taxon>Eubacteriales</taxon>
        <taxon>Clostridiaceae</taxon>
        <taxon>Clostridium</taxon>
    </lineage>
</organism>
<keyword evidence="6 7" id="KW-0819">tRNA processing</keyword>
<dbReference type="NCBIfam" id="NF001080">
    <property type="entry name" value="PRK00121.2-2"/>
    <property type="match status" value="1"/>
</dbReference>
<dbReference type="PANTHER" id="PTHR23417:SF14">
    <property type="entry name" value="PENTACOTRIPEPTIDE-REPEAT REGION OF PRORP DOMAIN-CONTAINING PROTEIN"/>
    <property type="match status" value="1"/>
</dbReference>
<evidence type="ECO:0000256" key="2">
    <source>
        <dbReference type="ARBA" id="ARBA00003015"/>
    </source>
</evidence>
<sequence>MRLRKKWWARPELEETKFVITNPRDFKGKWNKEFNNDKPIYLELGCGKGRFISRSAAKDREVNYIGVDLKDEVLISAKRTVETEFEEQGISKDEMHVRLIPMDISFIDEVFDENEVDRIHLNFSTPWPKSKHNKRRLSHPRFLEKYKKFLKKGSEIWLKTDNEEFFNDSVEYFKECGFTLEYVTYDLHTSDFEGNIVTEYEEKFSNMDMNIMLLICRY</sequence>
<comment type="similarity">
    <text evidence="7">Belongs to the class I-like SAM-binding methyltransferase superfamily. TrmB family.</text>
</comment>
<dbReference type="GO" id="GO:0043527">
    <property type="term" value="C:tRNA methyltransferase complex"/>
    <property type="evidence" value="ECO:0007669"/>
    <property type="project" value="TreeGrafter"/>
</dbReference>
<evidence type="ECO:0000256" key="4">
    <source>
        <dbReference type="ARBA" id="ARBA00022679"/>
    </source>
</evidence>
<dbReference type="HAMAP" id="MF_01057">
    <property type="entry name" value="tRNA_methyltr_TrmB"/>
    <property type="match status" value="1"/>
</dbReference>
<reference evidence="8 9" key="1">
    <citation type="submission" date="2015-06" db="EMBL/GenBank/DDBJ databases">
        <title>Draft genome sequence of the purine-degrading Clostridium cylindrosporum HC-1 (DSM 605).</title>
        <authorList>
            <person name="Poehlein A."/>
            <person name="Schiel-Bengelsdorf B."/>
            <person name="Bengelsdorf F."/>
            <person name="Daniel R."/>
            <person name="Duerre P."/>
        </authorList>
    </citation>
    <scope>NUCLEOTIDE SEQUENCE [LARGE SCALE GENOMIC DNA]</scope>
    <source>
        <strain evidence="8 9">DSM 605</strain>
    </source>
</reference>
<keyword evidence="5 7" id="KW-0949">S-adenosyl-L-methionine</keyword>
<dbReference type="InterPro" id="IPR003358">
    <property type="entry name" value="tRNA_(Gua-N-7)_MeTrfase_Trmb"/>
</dbReference>
<dbReference type="PATRIC" id="fig|1121307.3.peg.676"/>
<dbReference type="STRING" id="1121307.CLCY_1c03110"/>
<dbReference type="EMBL" id="LFVU01000028">
    <property type="protein sequence ID" value="KMT21077.1"/>
    <property type="molecule type" value="Genomic_DNA"/>
</dbReference>
<evidence type="ECO:0000256" key="6">
    <source>
        <dbReference type="ARBA" id="ARBA00022694"/>
    </source>
</evidence>
<comment type="caution">
    <text evidence="7">Lacks conserved residue(s) required for the propagation of feature annotation.</text>
</comment>
<evidence type="ECO:0000256" key="5">
    <source>
        <dbReference type="ARBA" id="ARBA00022691"/>
    </source>
</evidence>
<feature type="binding site" evidence="7">
    <location>
        <position position="43"/>
    </location>
    <ligand>
        <name>S-adenosyl-L-methionine</name>
        <dbReference type="ChEBI" id="CHEBI:59789"/>
    </ligand>
</feature>
<dbReference type="NCBIfam" id="TIGR00091">
    <property type="entry name" value="tRNA (guanosine(46)-N7)-methyltransferase TrmB"/>
    <property type="match status" value="1"/>
</dbReference>
<feature type="binding site" evidence="7">
    <location>
        <begin position="198"/>
        <end position="201"/>
    </location>
    <ligand>
        <name>substrate</name>
    </ligand>
</feature>
<feature type="binding site" evidence="7">
    <location>
        <position position="129"/>
    </location>
    <ligand>
        <name>substrate</name>
    </ligand>
</feature>
<dbReference type="InterPro" id="IPR029063">
    <property type="entry name" value="SAM-dependent_MTases_sf"/>
</dbReference>
<comment type="caution">
    <text evidence="8">The sequence shown here is derived from an EMBL/GenBank/DDBJ whole genome shotgun (WGS) entry which is preliminary data.</text>
</comment>
<evidence type="ECO:0000313" key="8">
    <source>
        <dbReference type="EMBL" id="KMT21077.1"/>
    </source>
</evidence>
<dbReference type="CDD" id="cd02440">
    <property type="entry name" value="AdoMet_MTases"/>
    <property type="match status" value="1"/>
</dbReference>
<dbReference type="PANTHER" id="PTHR23417">
    <property type="entry name" value="3-DEOXY-D-MANNO-OCTULOSONIC-ACID TRANSFERASE/TRNA GUANINE-N 7 - -METHYLTRANSFERASE"/>
    <property type="match status" value="1"/>
</dbReference>
<comment type="pathway">
    <text evidence="7">tRNA modification; N(7)-methylguanine-tRNA biosynthesis.</text>
</comment>
<dbReference type="InterPro" id="IPR055361">
    <property type="entry name" value="tRNA_methyltr_TrmB_bact"/>
</dbReference>
<dbReference type="SUPFAM" id="SSF53335">
    <property type="entry name" value="S-adenosyl-L-methionine-dependent methyltransferases"/>
    <property type="match status" value="1"/>
</dbReference>
<evidence type="ECO:0000256" key="1">
    <source>
        <dbReference type="ARBA" id="ARBA00000142"/>
    </source>
</evidence>
<dbReference type="AlphaFoldDB" id="A0A0J8D5H6"/>
<gene>
    <name evidence="7 8" type="primary">trmB</name>
    <name evidence="8" type="ORF">CLCY_1c03110</name>
</gene>
<dbReference type="Pfam" id="PF02390">
    <property type="entry name" value="Methyltransf_4"/>
    <property type="match status" value="1"/>
</dbReference>
<protein>
    <recommendedName>
        <fullName evidence="7">tRNA (guanine-N(7)-)-methyltransferase</fullName>
        <ecNumber evidence="7">2.1.1.33</ecNumber>
    </recommendedName>
    <alternativeName>
        <fullName evidence="7">tRNA (guanine(46)-N(7))-methyltransferase</fullName>
    </alternativeName>
    <alternativeName>
        <fullName evidence="7">tRNA(m7G46)-methyltransferase</fullName>
    </alternativeName>
</protein>
<dbReference type="OrthoDB" id="9802090at2"/>
<name>A0A0J8D5H6_CLOCY</name>
<dbReference type="GO" id="GO:0008176">
    <property type="term" value="F:tRNA (guanine(46)-N7)-methyltransferase activity"/>
    <property type="evidence" value="ECO:0007669"/>
    <property type="project" value="UniProtKB-UniRule"/>
</dbReference>
<evidence type="ECO:0000313" key="9">
    <source>
        <dbReference type="Proteomes" id="UP000036756"/>
    </source>
</evidence>
<comment type="catalytic activity">
    <reaction evidence="1 7">
        <text>guanosine(46) in tRNA + S-adenosyl-L-methionine = N(7)-methylguanosine(46) in tRNA + S-adenosyl-L-homocysteine</text>
        <dbReference type="Rhea" id="RHEA:42708"/>
        <dbReference type="Rhea" id="RHEA-COMP:10188"/>
        <dbReference type="Rhea" id="RHEA-COMP:10189"/>
        <dbReference type="ChEBI" id="CHEBI:57856"/>
        <dbReference type="ChEBI" id="CHEBI:59789"/>
        <dbReference type="ChEBI" id="CHEBI:74269"/>
        <dbReference type="ChEBI" id="CHEBI:74480"/>
        <dbReference type="EC" id="2.1.1.33"/>
    </reaction>
</comment>
<keyword evidence="3 7" id="KW-0489">Methyltransferase</keyword>
<feature type="binding site" evidence="7">
    <location>
        <position position="68"/>
    </location>
    <ligand>
        <name>S-adenosyl-L-methionine</name>
        <dbReference type="ChEBI" id="CHEBI:59789"/>
    </ligand>
</feature>